<dbReference type="Gene3D" id="3.40.50.150">
    <property type="entry name" value="Vaccinia Virus protein VP39"/>
    <property type="match status" value="1"/>
</dbReference>
<reference evidence="1 2" key="1">
    <citation type="submission" date="2024-03" db="EMBL/GenBank/DDBJ databases">
        <title>Human intestinal bacterial collection.</title>
        <authorList>
            <person name="Pauvert C."/>
            <person name="Hitch T.C.A."/>
            <person name="Clavel T."/>
        </authorList>
    </citation>
    <scope>NUCLEOTIDE SEQUENCE [LARGE SCALE GENOMIC DNA]</scope>
    <source>
        <strain evidence="1 2">CLA-SR-H024</strain>
    </source>
</reference>
<comment type="caution">
    <text evidence="1">The sequence shown here is derived from an EMBL/GenBank/DDBJ whole genome shotgun (WGS) entry which is preliminary data.</text>
</comment>
<dbReference type="RefSeq" id="WP_349205126.1">
    <property type="nucleotide sequence ID" value="NZ_JBBMFN010000048.1"/>
</dbReference>
<organism evidence="1 2">
    <name type="scientific">Niallia hominis</name>
    <dbReference type="NCBI Taxonomy" id="3133173"/>
    <lineage>
        <taxon>Bacteria</taxon>
        <taxon>Bacillati</taxon>
        <taxon>Bacillota</taxon>
        <taxon>Bacilli</taxon>
        <taxon>Bacillales</taxon>
        <taxon>Bacillaceae</taxon>
        <taxon>Niallia</taxon>
    </lineage>
</organism>
<keyword evidence="2" id="KW-1185">Reference proteome</keyword>
<gene>
    <name evidence="1" type="ORF">WMO63_16830</name>
</gene>
<dbReference type="InterPro" id="IPR029063">
    <property type="entry name" value="SAM-dependent_MTases_sf"/>
</dbReference>
<keyword evidence="1" id="KW-0489">Methyltransferase</keyword>
<dbReference type="EMBL" id="JBBMFN010000048">
    <property type="protein sequence ID" value="MEQ2467323.1"/>
    <property type="molecule type" value="Genomic_DNA"/>
</dbReference>
<dbReference type="GO" id="GO:0032259">
    <property type="term" value="P:methylation"/>
    <property type="evidence" value="ECO:0007669"/>
    <property type="project" value="UniProtKB-KW"/>
</dbReference>
<dbReference type="SUPFAM" id="SSF53335">
    <property type="entry name" value="S-adenosyl-L-methionine-dependent methyltransferases"/>
    <property type="match status" value="1"/>
</dbReference>
<dbReference type="Proteomes" id="UP001465426">
    <property type="component" value="Unassembled WGS sequence"/>
</dbReference>
<evidence type="ECO:0000313" key="2">
    <source>
        <dbReference type="Proteomes" id="UP001465426"/>
    </source>
</evidence>
<proteinExistence type="predicted"/>
<dbReference type="GO" id="GO:0008168">
    <property type="term" value="F:methyltransferase activity"/>
    <property type="evidence" value="ECO:0007669"/>
    <property type="project" value="UniProtKB-KW"/>
</dbReference>
<name>A0ABV1F1T3_9BACI</name>
<keyword evidence="1" id="KW-0808">Transferase</keyword>
<protein>
    <submittedName>
        <fullName evidence="1">SAM-dependent methyltransferase</fullName>
    </submittedName>
</protein>
<evidence type="ECO:0000313" key="1">
    <source>
        <dbReference type="EMBL" id="MEQ2467323.1"/>
    </source>
</evidence>
<sequence length="183" mass="21100">MEKPPIKVVIGAGEFRNNPGWIHTQEEELNLLDESTWQRFEHSSITAILAEHVWEHLTFEQGVQAASICYHYLKHSGYVCCAVPDGFFPDESYQQIVQIGGPGPKEHPAASHQFVHTYHTLRKMFELADFKVHLLEYCDEDGIFHKNEWYGEDGVIFRSKQFDPRNQGDKLAFPSLIIDAVKR</sequence>
<accession>A0ABV1F1T3</accession>